<feature type="domain" description="Methyltransferase type 11" evidence="2">
    <location>
        <begin position="51"/>
        <end position="141"/>
    </location>
</feature>
<dbReference type="AlphaFoldDB" id="A0A523URC0"/>
<dbReference type="Pfam" id="PF08241">
    <property type="entry name" value="Methyltransf_11"/>
    <property type="match status" value="1"/>
</dbReference>
<accession>A0A523URC0</accession>
<comment type="caution">
    <text evidence="3">The sequence shown here is derived from an EMBL/GenBank/DDBJ whole genome shotgun (WGS) entry which is preliminary data.</text>
</comment>
<dbReference type="GO" id="GO:0008757">
    <property type="term" value="F:S-adenosylmethionine-dependent methyltransferase activity"/>
    <property type="evidence" value="ECO:0007669"/>
    <property type="project" value="InterPro"/>
</dbReference>
<protein>
    <submittedName>
        <fullName evidence="3">Class I SAM-dependent methyltransferase</fullName>
    </submittedName>
</protein>
<evidence type="ECO:0000313" key="3">
    <source>
        <dbReference type="EMBL" id="TET45082.1"/>
    </source>
</evidence>
<evidence type="ECO:0000313" key="4">
    <source>
        <dbReference type="Proteomes" id="UP000315525"/>
    </source>
</evidence>
<keyword evidence="1" id="KW-0812">Transmembrane</keyword>
<dbReference type="CDD" id="cd02440">
    <property type="entry name" value="AdoMet_MTases"/>
    <property type="match status" value="1"/>
</dbReference>
<dbReference type="SUPFAM" id="SSF53335">
    <property type="entry name" value="S-adenosyl-L-methionine-dependent methyltransferases"/>
    <property type="match status" value="1"/>
</dbReference>
<evidence type="ECO:0000256" key="1">
    <source>
        <dbReference type="SAM" id="Phobius"/>
    </source>
</evidence>
<evidence type="ECO:0000259" key="2">
    <source>
        <dbReference type="Pfam" id="PF08241"/>
    </source>
</evidence>
<dbReference type="InterPro" id="IPR013216">
    <property type="entry name" value="Methyltransf_11"/>
</dbReference>
<dbReference type="EMBL" id="SOJN01000095">
    <property type="protein sequence ID" value="TET45082.1"/>
    <property type="molecule type" value="Genomic_DNA"/>
</dbReference>
<sequence length="240" mass="27137">MTSKLKATQKFFDAYWQHERIRKLDSIGLFARSATKKAYALMGGLEGKRVLEVGPGEGFDLKDMSERGAQVFGVDVSSHSLDLSRQMCSQSSLFKMDGESLGFSGSVFDLVFSRTLLMHVDRGIFLRECVRVLKPEGKAIFIEPLKYNPLLLPYRAALSSGRFIEPDYLRPAEIEKMKHVFSSVKVWFYYFVSALGGPFASIAPWSKVLFYPLETIDRALLSVLPPLRNLCWISVIECTK</sequence>
<keyword evidence="3" id="KW-0808">Transferase</keyword>
<dbReference type="Proteomes" id="UP000315525">
    <property type="component" value="Unassembled WGS sequence"/>
</dbReference>
<dbReference type="InterPro" id="IPR029063">
    <property type="entry name" value="SAM-dependent_MTases_sf"/>
</dbReference>
<feature type="transmembrane region" description="Helical" evidence="1">
    <location>
        <begin position="186"/>
        <end position="205"/>
    </location>
</feature>
<gene>
    <name evidence="3" type="ORF">E3J62_08610</name>
</gene>
<proteinExistence type="predicted"/>
<name>A0A523URC0_UNCT6</name>
<keyword evidence="1" id="KW-0472">Membrane</keyword>
<organism evidence="3 4">
    <name type="scientific">candidate division TA06 bacterium</name>
    <dbReference type="NCBI Taxonomy" id="2250710"/>
    <lineage>
        <taxon>Bacteria</taxon>
        <taxon>Bacteria division TA06</taxon>
    </lineage>
</organism>
<reference evidence="3 4" key="1">
    <citation type="submission" date="2019-03" db="EMBL/GenBank/DDBJ databases">
        <title>Metabolic potential of uncultured bacteria and archaea associated with petroleum seepage in deep-sea sediments.</title>
        <authorList>
            <person name="Dong X."/>
            <person name="Hubert C."/>
        </authorList>
    </citation>
    <scope>NUCLEOTIDE SEQUENCE [LARGE SCALE GENOMIC DNA]</scope>
    <source>
        <strain evidence="3">E44_bin18</strain>
    </source>
</reference>
<dbReference type="GO" id="GO:0032259">
    <property type="term" value="P:methylation"/>
    <property type="evidence" value="ECO:0007669"/>
    <property type="project" value="UniProtKB-KW"/>
</dbReference>
<dbReference type="PANTHER" id="PTHR42912:SF93">
    <property type="entry name" value="N6-ADENOSINE-METHYLTRANSFERASE TMT1A"/>
    <property type="match status" value="1"/>
</dbReference>
<dbReference type="InterPro" id="IPR050508">
    <property type="entry name" value="Methyltransf_Superfamily"/>
</dbReference>
<dbReference type="PANTHER" id="PTHR42912">
    <property type="entry name" value="METHYLTRANSFERASE"/>
    <property type="match status" value="1"/>
</dbReference>
<dbReference type="Gene3D" id="3.40.50.150">
    <property type="entry name" value="Vaccinia Virus protein VP39"/>
    <property type="match status" value="1"/>
</dbReference>
<keyword evidence="1" id="KW-1133">Transmembrane helix</keyword>
<keyword evidence="3" id="KW-0489">Methyltransferase</keyword>